<feature type="active site" description="Proton donor" evidence="8">
    <location>
        <position position="64"/>
    </location>
</feature>
<protein>
    <recommendedName>
        <fullName evidence="2">D-xylose reductase [NAD(P)H]</fullName>
        <ecNumber evidence="2">1.1.1.307</ecNumber>
    </recommendedName>
</protein>
<dbReference type="PANTHER" id="PTHR43827:SF3">
    <property type="entry name" value="NADP-DEPENDENT OXIDOREDUCTASE DOMAIN-CONTAINING PROTEIN"/>
    <property type="match status" value="1"/>
</dbReference>
<evidence type="ECO:0000313" key="12">
    <source>
        <dbReference type="EMBL" id="ETN36340.1"/>
    </source>
</evidence>
<reference evidence="12 13" key="1">
    <citation type="submission" date="2013-03" db="EMBL/GenBank/DDBJ databases">
        <title>The Genome Sequence of Phialophora europaea CBS 101466.</title>
        <authorList>
            <consortium name="The Broad Institute Genomics Platform"/>
            <person name="Cuomo C."/>
            <person name="de Hoog S."/>
            <person name="Gorbushina A."/>
            <person name="Walker B."/>
            <person name="Young S.K."/>
            <person name="Zeng Q."/>
            <person name="Gargeya S."/>
            <person name="Fitzgerald M."/>
            <person name="Haas B."/>
            <person name="Abouelleil A."/>
            <person name="Allen A.W."/>
            <person name="Alvarado L."/>
            <person name="Arachchi H.M."/>
            <person name="Berlin A.M."/>
            <person name="Chapman S.B."/>
            <person name="Gainer-Dewar J."/>
            <person name="Goldberg J."/>
            <person name="Griggs A."/>
            <person name="Gujja S."/>
            <person name="Hansen M."/>
            <person name="Howarth C."/>
            <person name="Imamovic A."/>
            <person name="Ireland A."/>
            <person name="Larimer J."/>
            <person name="McCowan C."/>
            <person name="Murphy C."/>
            <person name="Pearson M."/>
            <person name="Poon T.W."/>
            <person name="Priest M."/>
            <person name="Roberts A."/>
            <person name="Saif S."/>
            <person name="Shea T."/>
            <person name="Sisk P."/>
            <person name="Sykes S."/>
            <person name="Wortman J."/>
            <person name="Nusbaum C."/>
            <person name="Birren B."/>
        </authorList>
    </citation>
    <scope>NUCLEOTIDE SEQUENCE [LARGE SCALE GENOMIC DNA]</scope>
    <source>
        <strain evidence="12 13">CBS 101466</strain>
    </source>
</reference>
<evidence type="ECO:0000256" key="4">
    <source>
        <dbReference type="ARBA" id="ARBA00023002"/>
    </source>
</evidence>
<keyword evidence="13" id="KW-1185">Reference proteome</keyword>
<dbReference type="InParanoid" id="W2RJ28"/>
<sequence>MAKLELNIPDLTLPDGNKIPQIGYGTGTAWYKKKGDTSKDKALVEAIQTAIKVGYTHLDGAETYGTESELGEAISKSKVPREKLFVTTKVTDNIQDIPGAIDASLKKLGLKYVDLYLLHEPFFANGKEAELQQKWAQMEEVVAAGKAKSIGVSNFLRPDLDAILKTAKVRPAINQIELHPYLQHGNLLDFHKSKDIKVAAYGPLLPLTKFKGGPLDPLLVSLAKKYAVTEGEILLRWIIDQGVVAVTTSSKEQRLSDYLRVFTFDLTPKELEQITETGAQHHARGFWNHKFADTDKS</sequence>
<proteinExistence type="inferred from homology"/>
<dbReference type="OrthoDB" id="416253at2759"/>
<dbReference type="SUPFAM" id="SSF51430">
    <property type="entry name" value="NAD(P)-linked oxidoreductase"/>
    <property type="match status" value="1"/>
</dbReference>
<keyword evidence="3" id="KW-0521">NADP</keyword>
<evidence type="ECO:0000256" key="1">
    <source>
        <dbReference type="ARBA" id="ARBA00007905"/>
    </source>
</evidence>
<evidence type="ECO:0000256" key="2">
    <source>
        <dbReference type="ARBA" id="ARBA00012845"/>
    </source>
</evidence>
<feature type="site" description="Lowers pKa of active site Tyr" evidence="10">
    <location>
        <position position="89"/>
    </location>
</feature>
<feature type="binding site" evidence="9">
    <location>
        <position position="119"/>
    </location>
    <ligand>
        <name>substrate</name>
    </ligand>
</feature>
<dbReference type="GO" id="GO:0016652">
    <property type="term" value="F:oxidoreductase activity, acting on NAD(P)H as acceptor"/>
    <property type="evidence" value="ECO:0007669"/>
    <property type="project" value="InterPro"/>
</dbReference>
<dbReference type="GeneID" id="19975956"/>
<gene>
    <name evidence="12" type="ORF">HMPREF1541_08617</name>
</gene>
<name>W2RJ28_CYPE1</name>
<dbReference type="InterPro" id="IPR020471">
    <property type="entry name" value="AKR"/>
</dbReference>
<dbReference type="CDD" id="cd19120">
    <property type="entry name" value="AKR_AKR3C2-3"/>
    <property type="match status" value="1"/>
</dbReference>
<evidence type="ECO:0000313" key="13">
    <source>
        <dbReference type="Proteomes" id="UP000030752"/>
    </source>
</evidence>
<evidence type="ECO:0000256" key="8">
    <source>
        <dbReference type="PIRSR" id="PIRSR000097-1"/>
    </source>
</evidence>
<dbReference type="HOGENOM" id="CLU_023205_0_3_1"/>
<dbReference type="AlphaFoldDB" id="W2RJ28"/>
<evidence type="ECO:0000256" key="10">
    <source>
        <dbReference type="PIRSR" id="PIRSR000097-3"/>
    </source>
</evidence>
<dbReference type="EC" id="1.1.1.307" evidence="2"/>
<dbReference type="Proteomes" id="UP000030752">
    <property type="component" value="Unassembled WGS sequence"/>
</dbReference>
<keyword evidence="4" id="KW-0560">Oxidoreductase</keyword>
<dbReference type="PIRSF" id="PIRSF000097">
    <property type="entry name" value="AKR"/>
    <property type="match status" value="1"/>
</dbReference>
<dbReference type="InterPro" id="IPR018170">
    <property type="entry name" value="Aldo/ket_reductase_CS"/>
</dbReference>
<organism evidence="12 13">
    <name type="scientific">Cyphellophora europaea (strain CBS 101466)</name>
    <name type="common">Phialophora europaea</name>
    <dbReference type="NCBI Taxonomy" id="1220924"/>
    <lineage>
        <taxon>Eukaryota</taxon>
        <taxon>Fungi</taxon>
        <taxon>Dikarya</taxon>
        <taxon>Ascomycota</taxon>
        <taxon>Pezizomycotina</taxon>
        <taxon>Eurotiomycetes</taxon>
        <taxon>Chaetothyriomycetidae</taxon>
        <taxon>Chaetothyriales</taxon>
        <taxon>Cyphellophoraceae</taxon>
        <taxon>Cyphellophora</taxon>
    </lineage>
</organism>
<dbReference type="EMBL" id="KB822725">
    <property type="protein sequence ID" value="ETN36340.1"/>
    <property type="molecule type" value="Genomic_DNA"/>
</dbReference>
<comment type="function">
    <text evidence="5">Catalyzes the initial reaction in the xylose utilization pathway by reducing D-xylose into xylitol. Xylose is a major component of hemicelluloses such as xylan. Most fungi utilize D-xylose via three enzymatic reactions, xylose reductase (XR), xylitol dehydrogenase (XDH), and xylulokinase, to form xylulose 5-phosphate, which enters pentose phosphate pathway.</text>
</comment>
<evidence type="ECO:0000256" key="5">
    <source>
        <dbReference type="ARBA" id="ARBA00025065"/>
    </source>
</evidence>
<dbReference type="InterPro" id="IPR023210">
    <property type="entry name" value="NADP_OxRdtase_dom"/>
</dbReference>
<dbReference type="STRING" id="1220924.W2RJ28"/>
<feature type="domain" description="NADP-dependent oxidoreductase" evidence="11">
    <location>
        <begin position="22"/>
        <end position="276"/>
    </location>
</feature>
<dbReference type="PROSITE" id="PS00062">
    <property type="entry name" value="ALDOKETO_REDUCTASE_2"/>
    <property type="match status" value="1"/>
</dbReference>
<accession>W2RJ28</accession>
<dbReference type="FunCoup" id="W2RJ28">
    <property type="interactions" value="205"/>
</dbReference>
<dbReference type="GO" id="GO:0016616">
    <property type="term" value="F:oxidoreductase activity, acting on the CH-OH group of donors, NAD or NADP as acceptor"/>
    <property type="evidence" value="ECO:0007669"/>
    <property type="project" value="UniProtKB-ARBA"/>
</dbReference>
<evidence type="ECO:0000256" key="7">
    <source>
        <dbReference type="ARBA" id="ARBA00049485"/>
    </source>
</evidence>
<dbReference type="Pfam" id="PF00248">
    <property type="entry name" value="Aldo_ket_red"/>
    <property type="match status" value="1"/>
</dbReference>
<evidence type="ECO:0000256" key="3">
    <source>
        <dbReference type="ARBA" id="ARBA00022857"/>
    </source>
</evidence>
<dbReference type="eggNOG" id="KOG1577">
    <property type="taxonomic scope" value="Eukaryota"/>
</dbReference>
<dbReference type="InterPro" id="IPR036812">
    <property type="entry name" value="NAD(P)_OxRdtase_dom_sf"/>
</dbReference>
<dbReference type="RefSeq" id="XP_008721158.1">
    <property type="nucleotide sequence ID" value="XM_008722936.1"/>
</dbReference>
<dbReference type="Gene3D" id="3.20.20.100">
    <property type="entry name" value="NADP-dependent oxidoreductase domain"/>
    <property type="match status" value="1"/>
</dbReference>
<dbReference type="PANTHER" id="PTHR43827">
    <property type="entry name" value="2,5-DIKETO-D-GLUCONIC ACID REDUCTASE"/>
    <property type="match status" value="1"/>
</dbReference>
<evidence type="ECO:0000256" key="6">
    <source>
        <dbReference type="ARBA" id="ARBA00047534"/>
    </source>
</evidence>
<dbReference type="InterPro" id="IPR044494">
    <property type="entry name" value="AKR3C2/3"/>
</dbReference>
<dbReference type="PRINTS" id="PR00069">
    <property type="entry name" value="ALDKETRDTASE"/>
</dbReference>
<dbReference type="VEuPathDB" id="FungiDB:HMPREF1541_08617"/>
<evidence type="ECO:0000259" key="11">
    <source>
        <dbReference type="Pfam" id="PF00248"/>
    </source>
</evidence>
<dbReference type="FunFam" id="3.20.20.100:FF:000002">
    <property type="entry name" value="2,5-diketo-D-gluconic acid reductase A"/>
    <property type="match status" value="1"/>
</dbReference>
<evidence type="ECO:0000256" key="9">
    <source>
        <dbReference type="PIRSR" id="PIRSR000097-2"/>
    </source>
</evidence>
<comment type="catalytic activity">
    <reaction evidence="6">
        <text>xylitol + NADP(+) = D-xylose + NADPH + H(+)</text>
        <dbReference type="Rhea" id="RHEA:27445"/>
        <dbReference type="ChEBI" id="CHEBI:15378"/>
        <dbReference type="ChEBI" id="CHEBI:17151"/>
        <dbReference type="ChEBI" id="CHEBI:53455"/>
        <dbReference type="ChEBI" id="CHEBI:57783"/>
        <dbReference type="ChEBI" id="CHEBI:58349"/>
        <dbReference type="EC" id="1.1.1.307"/>
    </reaction>
</comment>
<comment type="catalytic activity">
    <reaction evidence="7">
        <text>xylitol + NAD(+) = D-xylose + NADH + H(+)</text>
        <dbReference type="Rhea" id="RHEA:27441"/>
        <dbReference type="ChEBI" id="CHEBI:15378"/>
        <dbReference type="ChEBI" id="CHEBI:17151"/>
        <dbReference type="ChEBI" id="CHEBI:53455"/>
        <dbReference type="ChEBI" id="CHEBI:57540"/>
        <dbReference type="ChEBI" id="CHEBI:57945"/>
        <dbReference type="EC" id="1.1.1.307"/>
    </reaction>
</comment>
<comment type="similarity">
    <text evidence="1">Belongs to the aldo/keto reductase family.</text>
</comment>